<protein>
    <recommendedName>
        <fullName evidence="4">DoxX family membrane protein</fullName>
    </recommendedName>
</protein>
<evidence type="ECO:0008006" key="4">
    <source>
        <dbReference type="Google" id="ProtNLM"/>
    </source>
</evidence>
<keyword evidence="1" id="KW-0472">Membrane</keyword>
<feature type="transmembrane region" description="Helical" evidence="1">
    <location>
        <begin position="158"/>
        <end position="177"/>
    </location>
</feature>
<accession>A0A5J5IQ09</accession>
<reference evidence="2 3" key="1">
    <citation type="submission" date="2019-09" db="EMBL/GenBank/DDBJ databases">
        <title>Draft genome sequence of Ginsengibacter sp. BR5-29.</title>
        <authorList>
            <person name="Im W.-T."/>
        </authorList>
    </citation>
    <scope>NUCLEOTIDE SEQUENCE [LARGE SCALE GENOMIC DNA]</scope>
    <source>
        <strain evidence="2 3">BR5-29</strain>
    </source>
</reference>
<feature type="transmembrane region" description="Helical" evidence="1">
    <location>
        <begin position="253"/>
        <end position="272"/>
    </location>
</feature>
<evidence type="ECO:0000313" key="3">
    <source>
        <dbReference type="Proteomes" id="UP000326903"/>
    </source>
</evidence>
<dbReference type="AlphaFoldDB" id="A0A5J5IQ09"/>
<feature type="transmembrane region" description="Helical" evidence="1">
    <location>
        <begin position="87"/>
        <end position="107"/>
    </location>
</feature>
<dbReference type="RefSeq" id="WP_150414223.1">
    <property type="nucleotide sequence ID" value="NZ_VYQF01000001.1"/>
</dbReference>
<comment type="caution">
    <text evidence="2">The sequence shown here is derived from an EMBL/GenBank/DDBJ whole genome shotgun (WGS) entry which is preliminary data.</text>
</comment>
<dbReference type="Proteomes" id="UP000326903">
    <property type="component" value="Unassembled WGS sequence"/>
</dbReference>
<evidence type="ECO:0000313" key="2">
    <source>
        <dbReference type="EMBL" id="KAA9042094.1"/>
    </source>
</evidence>
<proteinExistence type="predicted"/>
<feature type="transmembrane region" description="Helical" evidence="1">
    <location>
        <begin position="21"/>
        <end position="41"/>
    </location>
</feature>
<dbReference type="EMBL" id="VYQF01000001">
    <property type="protein sequence ID" value="KAA9042094.1"/>
    <property type="molecule type" value="Genomic_DNA"/>
</dbReference>
<feature type="transmembrane region" description="Helical" evidence="1">
    <location>
        <begin position="127"/>
        <end position="146"/>
    </location>
</feature>
<feature type="transmembrane region" description="Helical" evidence="1">
    <location>
        <begin position="197"/>
        <end position="215"/>
    </location>
</feature>
<name>A0A5J5IQ09_9BACT</name>
<gene>
    <name evidence="2" type="ORF">FW778_08770</name>
</gene>
<keyword evidence="1" id="KW-1133">Transmembrane helix</keyword>
<evidence type="ECO:0000256" key="1">
    <source>
        <dbReference type="SAM" id="Phobius"/>
    </source>
</evidence>
<keyword evidence="1" id="KW-0812">Transmembrane</keyword>
<sequence length="283" mass="31514">MLLSKEHIESIHRNIMNLFTKVNCTFYGVAIIVYGIQQFIYGNFRRVQLPPWQYDLPALNIIAYITGTGLIVAGAAIIFYKNAREAALILGGIFLLMCCFVHVPYELISEPNKSYHLGLWENVLKELALAGGAFLVAGGCNDIHMNTKSVIIKSLEKFIPYGSIFFSITIMSFGIAHFMYEKYIEAMIPYWVPDHTFWAYFTGTALIGAGVCIILDIRKRKIAALLGTMLFFWFIVVHIPGAISNPFADRGNSISSAFDALAFSGTAFLIAINRKTPVSDDIG</sequence>
<organism evidence="2 3">
    <name type="scientific">Ginsengibacter hankyongi</name>
    <dbReference type="NCBI Taxonomy" id="2607284"/>
    <lineage>
        <taxon>Bacteria</taxon>
        <taxon>Pseudomonadati</taxon>
        <taxon>Bacteroidota</taxon>
        <taxon>Chitinophagia</taxon>
        <taxon>Chitinophagales</taxon>
        <taxon>Chitinophagaceae</taxon>
        <taxon>Ginsengibacter</taxon>
    </lineage>
</organism>
<feature type="transmembrane region" description="Helical" evidence="1">
    <location>
        <begin position="61"/>
        <end position="80"/>
    </location>
</feature>
<keyword evidence="3" id="KW-1185">Reference proteome</keyword>
<feature type="transmembrane region" description="Helical" evidence="1">
    <location>
        <begin position="222"/>
        <end position="241"/>
    </location>
</feature>